<keyword evidence="8 10" id="KW-0333">Golgi apparatus</keyword>
<dbReference type="EC" id="2.4.1.-" evidence="10"/>
<comment type="similarity">
    <text evidence="2 10">Belongs to the glycosyltransferase 31 family.</text>
</comment>
<evidence type="ECO:0000313" key="12">
    <source>
        <dbReference type="Proteomes" id="UP000031668"/>
    </source>
</evidence>
<sequence>MTSLIINISENKPKSFTPDPTSGSFFHFYPSKITLQQIYTKGAFPLNSEHMGDIIQYFRGVFDHNCRDDAELVIFIISDPNHYLLRQDIRETYGKNHVNYKYSFSKKPAKNLSHCLLFSIGYRDDIAVNQQVDYEAYTYKDIIRIPVLDAYRETAHKIIFTLYLLGRMNHSFEYVLKTDDDIFLKINKIIPHIHSLDKEQVFIGHRVVGAIPIRDKMHKWYVSEEDYPYGVYDPYMMGSCYILRRSIIQNVSIAHYHTPMIPMEDIHISYLVSGLGYNLTNSHRYFYCINIFSCQNSYIIDISRDLHKRKSLFRNLQADVVHDGDDLTF</sequence>
<keyword evidence="9" id="KW-0472">Membrane</keyword>
<proteinExistence type="inferred from homology"/>
<accession>A0A0C2NCM8</accession>
<comment type="subcellular location">
    <subcellularLocation>
        <location evidence="1 10">Golgi apparatus membrane</location>
        <topology evidence="1 10">Single-pass type II membrane protein</topology>
    </subcellularLocation>
</comment>
<evidence type="ECO:0000256" key="3">
    <source>
        <dbReference type="ARBA" id="ARBA00022676"/>
    </source>
</evidence>
<dbReference type="GO" id="GO:0006493">
    <property type="term" value="P:protein O-linked glycosylation"/>
    <property type="evidence" value="ECO:0007669"/>
    <property type="project" value="TreeGrafter"/>
</dbReference>
<name>A0A0C2NCM8_THEKT</name>
<reference evidence="11 12" key="1">
    <citation type="journal article" date="2014" name="Genome Biol. Evol.">
        <title>The genome of the myxosporean Thelohanellus kitauei shows adaptations to nutrient acquisition within its fish host.</title>
        <authorList>
            <person name="Yang Y."/>
            <person name="Xiong J."/>
            <person name="Zhou Z."/>
            <person name="Huo F."/>
            <person name="Miao W."/>
            <person name="Ran C."/>
            <person name="Liu Y."/>
            <person name="Zhang J."/>
            <person name="Feng J."/>
            <person name="Wang M."/>
            <person name="Wang M."/>
            <person name="Wang L."/>
            <person name="Yao B."/>
        </authorList>
    </citation>
    <scope>NUCLEOTIDE SEQUENCE [LARGE SCALE GENOMIC DNA]</scope>
    <source>
        <strain evidence="11">Wuqing</strain>
    </source>
</reference>
<keyword evidence="6" id="KW-0735">Signal-anchor</keyword>
<dbReference type="InterPro" id="IPR029044">
    <property type="entry name" value="Nucleotide-diphossugar_trans"/>
</dbReference>
<dbReference type="OMA" id="LYIMINI"/>
<evidence type="ECO:0000256" key="5">
    <source>
        <dbReference type="ARBA" id="ARBA00022692"/>
    </source>
</evidence>
<dbReference type="Pfam" id="PF01762">
    <property type="entry name" value="Galactosyl_T"/>
    <property type="match status" value="1"/>
</dbReference>
<evidence type="ECO:0000313" key="11">
    <source>
        <dbReference type="EMBL" id="KII71732.1"/>
    </source>
</evidence>
<gene>
    <name evidence="11" type="ORF">RF11_13198</name>
</gene>
<dbReference type="InterPro" id="IPR002659">
    <property type="entry name" value="Glyco_trans_31"/>
</dbReference>
<evidence type="ECO:0000256" key="4">
    <source>
        <dbReference type="ARBA" id="ARBA00022679"/>
    </source>
</evidence>
<organism evidence="11 12">
    <name type="scientific">Thelohanellus kitauei</name>
    <name type="common">Myxosporean</name>
    <dbReference type="NCBI Taxonomy" id="669202"/>
    <lineage>
        <taxon>Eukaryota</taxon>
        <taxon>Metazoa</taxon>
        <taxon>Cnidaria</taxon>
        <taxon>Myxozoa</taxon>
        <taxon>Myxosporea</taxon>
        <taxon>Bivalvulida</taxon>
        <taxon>Platysporina</taxon>
        <taxon>Myxobolidae</taxon>
        <taxon>Thelohanellus</taxon>
    </lineage>
</organism>
<dbReference type="Proteomes" id="UP000031668">
    <property type="component" value="Unassembled WGS sequence"/>
</dbReference>
<keyword evidence="4 11" id="KW-0808">Transferase</keyword>
<dbReference type="PANTHER" id="PTHR11214">
    <property type="entry name" value="BETA-1,3-N-ACETYLGLUCOSAMINYLTRANSFERASE"/>
    <property type="match status" value="1"/>
</dbReference>
<dbReference type="GO" id="GO:0000139">
    <property type="term" value="C:Golgi membrane"/>
    <property type="evidence" value="ECO:0007669"/>
    <property type="project" value="UniProtKB-SubCell"/>
</dbReference>
<evidence type="ECO:0000256" key="7">
    <source>
        <dbReference type="ARBA" id="ARBA00022989"/>
    </source>
</evidence>
<evidence type="ECO:0000256" key="9">
    <source>
        <dbReference type="ARBA" id="ARBA00023136"/>
    </source>
</evidence>
<keyword evidence="7" id="KW-1133">Transmembrane helix</keyword>
<evidence type="ECO:0000256" key="6">
    <source>
        <dbReference type="ARBA" id="ARBA00022968"/>
    </source>
</evidence>
<dbReference type="OrthoDB" id="6021157at2759"/>
<keyword evidence="5" id="KW-0812">Transmembrane</keyword>
<dbReference type="Gene3D" id="3.90.550.50">
    <property type="match status" value="1"/>
</dbReference>
<comment type="caution">
    <text evidence="11">The sequence shown here is derived from an EMBL/GenBank/DDBJ whole genome shotgun (WGS) entry which is preliminary data.</text>
</comment>
<dbReference type="EMBL" id="JWZT01001639">
    <property type="protein sequence ID" value="KII71732.1"/>
    <property type="molecule type" value="Genomic_DNA"/>
</dbReference>
<dbReference type="AlphaFoldDB" id="A0A0C2NCM8"/>
<dbReference type="GO" id="GO:0016758">
    <property type="term" value="F:hexosyltransferase activity"/>
    <property type="evidence" value="ECO:0007669"/>
    <property type="project" value="InterPro"/>
</dbReference>
<protein>
    <recommendedName>
        <fullName evidence="10">Hexosyltransferase</fullName>
        <ecNumber evidence="10">2.4.1.-</ecNumber>
    </recommendedName>
</protein>
<evidence type="ECO:0000256" key="10">
    <source>
        <dbReference type="RuleBase" id="RU363063"/>
    </source>
</evidence>
<evidence type="ECO:0000256" key="1">
    <source>
        <dbReference type="ARBA" id="ARBA00004323"/>
    </source>
</evidence>
<dbReference type="SUPFAM" id="SSF53448">
    <property type="entry name" value="Nucleotide-diphospho-sugar transferases"/>
    <property type="match status" value="1"/>
</dbReference>
<evidence type="ECO:0000256" key="8">
    <source>
        <dbReference type="ARBA" id="ARBA00023034"/>
    </source>
</evidence>
<evidence type="ECO:0000256" key="2">
    <source>
        <dbReference type="ARBA" id="ARBA00008661"/>
    </source>
</evidence>
<dbReference type="PANTHER" id="PTHR11214:SF378">
    <property type="entry name" value="BETA-1,3-GALACTOSYLTRANSFERASE 4"/>
    <property type="match status" value="1"/>
</dbReference>
<keyword evidence="3 10" id="KW-0328">Glycosyltransferase</keyword>
<keyword evidence="12" id="KW-1185">Reference proteome</keyword>